<sequence length="138" mass="15775">MSSEAYLVLSWTGYQHTAPNALSREDSKQMKNNSKSQRISPFERPFLPNLQEVSFNIDRHRMDVTPPPTRTTRARTTGSAFDTKLFRAGQGGFEDTCEVQVFMFQYTLTDHDCGSWCILFGKLKTIFHCKYGSNHAVL</sequence>
<feature type="region of interest" description="Disordered" evidence="1">
    <location>
        <begin position="58"/>
        <end position="77"/>
    </location>
</feature>
<evidence type="ECO:0000313" key="3">
    <source>
        <dbReference type="Proteomes" id="UP000008177"/>
    </source>
</evidence>
<reference evidence="3" key="1">
    <citation type="journal article" date="2011" name="PLoS Genet.">
        <title>Genomic analysis of the necrotrophic fungal pathogens Sclerotinia sclerotiorum and Botrytis cinerea.</title>
        <authorList>
            <person name="Amselem J."/>
            <person name="Cuomo C.A."/>
            <person name="van Kan J.A."/>
            <person name="Viaud M."/>
            <person name="Benito E.P."/>
            <person name="Couloux A."/>
            <person name="Coutinho P.M."/>
            <person name="de Vries R.P."/>
            <person name="Dyer P.S."/>
            <person name="Fillinger S."/>
            <person name="Fournier E."/>
            <person name="Gout L."/>
            <person name="Hahn M."/>
            <person name="Kohn L."/>
            <person name="Lapalu N."/>
            <person name="Plummer K.M."/>
            <person name="Pradier J.M."/>
            <person name="Quevillon E."/>
            <person name="Sharon A."/>
            <person name="Simon A."/>
            <person name="ten Have A."/>
            <person name="Tudzynski B."/>
            <person name="Tudzynski P."/>
            <person name="Wincker P."/>
            <person name="Andrew M."/>
            <person name="Anthouard V."/>
            <person name="Beever R.E."/>
            <person name="Beffa R."/>
            <person name="Benoit I."/>
            <person name="Bouzid O."/>
            <person name="Brault B."/>
            <person name="Chen Z."/>
            <person name="Choquer M."/>
            <person name="Collemare J."/>
            <person name="Cotton P."/>
            <person name="Danchin E.G."/>
            <person name="Da Silva C."/>
            <person name="Gautier A."/>
            <person name="Giraud C."/>
            <person name="Giraud T."/>
            <person name="Gonzalez C."/>
            <person name="Grossetete S."/>
            <person name="Guldener U."/>
            <person name="Henrissat B."/>
            <person name="Howlett B.J."/>
            <person name="Kodira C."/>
            <person name="Kretschmer M."/>
            <person name="Lappartient A."/>
            <person name="Leroch M."/>
            <person name="Levis C."/>
            <person name="Mauceli E."/>
            <person name="Neuveglise C."/>
            <person name="Oeser B."/>
            <person name="Pearson M."/>
            <person name="Poulain J."/>
            <person name="Poussereau N."/>
            <person name="Quesneville H."/>
            <person name="Rascle C."/>
            <person name="Schumacher J."/>
            <person name="Segurens B."/>
            <person name="Sexton A."/>
            <person name="Silva E."/>
            <person name="Sirven C."/>
            <person name="Soanes D.M."/>
            <person name="Talbot N.J."/>
            <person name="Templeton M."/>
            <person name="Yandava C."/>
            <person name="Yarden O."/>
            <person name="Zeng Q."/>
            <person name="Rollins J.A."/>
            <person name="Lebrun M.H."/>
            <person name="Dickman M."/>
        </authorList>
    </citation>
    <scope>NUCLEOTIDE SEQUENCE [LARGE SCALE GENOMIC DNA]</scope>
    <source>
        <strain evidence="3">T4</strain>
    </source>
</reference>
<dbReference type="Proteomes" id="UP000008177">
    <property type="component" value="Unplaced contigs"/>
</dbReference>
<evidence type="ECO:0000313" key="2">
    <source>
        <dbReference type="EMBL" id="CCD47804.1"/>
    </source>
</evidence>
<dbReference type="InParanoid" id="G2Y564"/>
<dbReference type="AlphaFoldDB" id="G2Y564"/>
<feature type="region of interest" description="Disordered" evidence="1">
    <location>
        <begin position="20"/>
        <end position="41"/>
    </location>
</feature>
<accession>G2Y564</accession>
<proteinExistence type="predicted"/>
<protein>
    <submittedName>
        <fullName evidence="2">Uncharacterized protein</fullName>
    </submittedName>
</protein>
<organism evidence="2 3">
    <name type="scientific">Botryotinia fuckeliana (strain T4)</name>
    <name type="common">Noble rot fungus</name>
    <name type="synonym">Botrytis cinerea</name>
    <dbReference type="NCBI Taxonomy" id="999810"/>
    <lineage>
        <taxon>Eukaryota</taxon>
        <taxon>Fungi</taxon>
        <taxon>Dikarya</taxon>
        <taxon>Ascomycota</taxon>
        <taxon>Pezizomycotina</taxon>
        <taxon>Leotiomycetes</taxon>
        <taxon>Helotiales</taxon>
        <taxon>Sclerotiniaceae</taxon>
        <taxon>Botrytis</taxon>
    </lineage>
</organism>
<name>G2Y564_BOTF4</name>
<dbReference type="EMBL" id="FQ790287">
    <property type="protein sequence ID" value="CCD47804.1"/>
    <property type="molecule type" value="Genomic_DNA"/>
</dbReference>
<dbReference type="HOGENOM" id="CLU_1854947_0_0_1"/>
<gene>
    <name evidence="2" type="ORF">BofuT4_P037840.1</name>
</gene>
<evidence type="ECO:0000256" key="1">
    <source>
        <dbReference type="SAM" id="MobiDB-lite"/>
    </source>
</evidence>
<feature type="compositionally biased region" description="Polar residues" evidence="1">
    <location>
        <begin position="30"/>
        <end position="39"/>
    </location>
</feature>